<gene>
    <name evidence="2" type="ORF">MNEG_15226</name>
</gene>
<evidence type="ECO:0000256" key="1">
    <source>
        <dbReference type="SAM" id="MobiDB-lite"/>
    </source>
</evidence>
<dbReference type="RefSeq" id="XP_013891756.1">
    <property type="nucleotide sequence ID" value="XM_014036302.1"/>
</dbReference>
<sequence>AAHLQGGYTQFCGYFRVDPATMRIGTQRAPDRVRPGLQRWRDAGLAVSAVPMPYDPSDDADGPAAQAARMEAMQRLQRGEAPAPRRQQ</sequence>
<dbReference type="Proteomes" id="UP000054498">
    <property type="component" value="Unassembled WGS sequence"/>
</dbReference>
<protein>
    <submittedName>
        <fullName evidence="2">Uncharacterized protein</fullName>
    </submittedName>
</protein>
<reference evidence="2 3" key="1">
    <citation type="journal article" date="2013" name="BMC Genomics">
        <title>Reconstruction of the lipid metabolism for the microalga Monoraphidium neglectum from its genome sequence reveals characteristics suitable for biofuel production.</title>
        <authorList>
            <person name="Bogen C."/>
            <person name="Al-Dilaimi A."/>
            <person name="Albersmeier A."/>
            <person name="Wichmann J."/>
            <person name="Grundmann M."/>
            <person name="Rupp O."/>
            <person name="Lauersen K.J."/>
            <person name="Blifernez-Klassen O."/>
            <person name="Kalinowski J."/>
            <person name="Goesmann A."/>
            <person name="Mussgnug J.H."/>
            <person name="Kruse O."/>
        </authorList>
    </citation>
    <scope>NUCLEOTIDE SEQUENCE [LARGE SCALE GENOMIC DNA]</scope>
    <source>
        <strain evidence="2 3">SAG 48.87</strain>
    </source>
</reference>
<feature type="compositionally biased region" description="Low complexity" evidence="1">
    <location>
        <begin position="64"/>
        <end position="76"/>
    </location>
</feature>
<name>A0A0D2LSH5_9CHLO</name>
<dbReference type="EMBL" id="KK105361">
    <property type="protein sequence ID" value="KIY92736.1"/>
    <property type="molecule type" value="Genomic_DNA"/>
</dbReference>
<proteinExistence type="predicted"/>
<feature type="region of interest" description="Disordered" evidence="1">
    <location>
        <begin position="51"/>
        <end position="88"/>
    </location>
</feature>
<feature type="non-terminal residue" evidence="2">
    <location>
        <position position="1"/>
    </location>
</feature>
<evidence type="ECO:0000313" key="3">
    <source>
        <dbReference type="Proteomes" id="UP000054498"/>
    </source>
</evidence>
<dbReference type="GeneID" id="25732866"/>
<dbReference type="STRING" id="145388.A0A0D2LSH5"/>
<dbReference type="KEGG" id="mng:MNEG_15226"/>
<accession>A0A0D2LSH5</accession>
<keyword evidence="3" id="KW-1185">Reference proteome</keyword>
<organism evidence="2 3">
    <name type="scientific">Monoraphidium neglectum</name>
    <dbReference type="NCBI Taxonomy" id="145388"/>
    <lineage>
        <taxon>Eukaryota</taxon>
        <taxon>Viridiplantae</taxon>
        <taxon>Chlorophyta</taxon>
        <taxon>core chlorophytes</taxon>
        <taxon>Chlorophyceae</taxon>
        <taxon>CS clade</taxon>
        <taxon>Sphaeropleales</taxon>
        <taxon>Selenastraceae</taxon>
        <taxon>Monoraphidium</taxon>
    </lineage>
</organism>
<dbReference type="AlphaFoldDB" id="A0A0D2LSH5"/>
<evidence type="ECO:0000313" key="2">
    <source>
        <dbReference type="EMBL" id="KIY92736.1"/>
    </source>
</evidence>